<name>A0A812DF22_ACAPH</name>
<dbReference type="GO" id="GO:1905515">
    <property type="term" value="P:non-motile cilium assembly"/>
    <property type="evidence" value="ECO:0007669"/>
    <property type="project" value="TreeGrafter"/>
</dbReference>
<dbReference type="InterPro" id="IPR039156">
    <property type="entry name" value="PHAF1/BROMI"/>
</dbReference>
<organism evidence="3 4">
    <name type="scientific">Acanthosepion pharaonis</name>
    <name type="common">Pharaoh cuttlefish</name>
    <name type="synonym">Sepia pharaonis</name>
    <dbReference type="NCBI Taxonomy" id="158019"/>
    <lineage>
        <taxon>Eukaryota</taxon>
        <taxon>Metazoa</taxon>
        <taxon>Spiralia</taxon>
        <taxon>Lophotrochozoa</taxon>
        <taxon>Mollusca</taxon>
        <taxon>Cephalopoda</taxon>
        <taxon>Coleoidea</taxon>
        <taxon>Decapodiformes</taxon>
        <taxon>Sepiida</taxon>
        <taxon>Sepiina</taxon>
        <taxon>Sepiidae</taxon>
        <taxon>Acanthosepion</taxon>
    </lineage>
</organism>
<protein>
    <submittedName>
        <fullName evidence="3">Uncharacterized protein</fullName>
    </submittedName>
</protein>
<dbReference type="Pfam" id="PF14961">
    <property type="entry name" value="BROMI"/>
    <property type="match status" value="1"/>
</dbReference>
<feature type="domain" description="BROMI C-terminal Rab TBC-like" evidence="2">
    <location>
        <begin position="435"/>
        <end position="669"/>
    </location>
</feature>
<dbReference type="InterPro" id="IPR032735">
    <property type="entry name" value="BROMI_M"/>
</dbReference>
<comment type="caution">
    <text evidence="3">The sequence shown here is derived from an EMBL/GenBank/DDBJ whole genome shotgun (WGS) entry which is preliminary data.</text>
</comment>
<dbReference type="AlphaFoldDB" id="A0A812DF22"/>
<evidence type="ECO:0000259" key="1">
    <source>
        <dbReference type="Pfam" id="PF14961"/>
    </source>
</evidence>
<dbReference type="PANTHER" id="PTHR13465:SF3">
    <property type="entry name" value="PROTEIN BROAD-MINDED"/>
    <property type="match status" value="1"/>
</dbReference>
<dbReference type="EMBL" id="CAHIKZ030003162">
    <property type="protein sequence ID" value="CAE1296996.1"/>
    <property type="molecule type" value="Genomic_DNA"/>
</dbReference>
<evidence type="ECO:0000259" key="2">
    <source>
        <dbReference type="Pfam" id="PF23440"/>
    </source>
</evidence>
<evidence type="ECO:0000313" key="4">
    <source>
        <dbReference type="Proteomes" id="UP000597762"/>
    </source>
</evidence>
<keyword evidence="4" id="KW-1185">Reference proteome</keyword>
<dbReference type="OrthoDB" id="1668230at2759"/>
<proteinExistence type="predicted"/>
<feature type="domain" description="BROMI middle region" evidence="1">
    <location>
        <begin position="1"/>
        <end position="417"/>
    </location>
</feature>
<dbReference type="PANTHER" id="PTHR13465">
    <property type="entry name" value="UPF0183 PROTEIN"/>
    <property type="match status" value="1"/>
</dbReference>
<sequence length="698" mass="78282">MHSINLLGRLLMFKSGRKIFPVHMLDMLVAVSVPQLLISLCTLIISSTSLPYNLDCAEYLNPASLATEVMNNLCSKEDVCSICLCKDTVTETLMLPITQWLDSYKKNSHLLTINERVLLQVIDILCQMASTSNGRKHLLFGEDKDLLSKSLNSAAHKIAEFCSLCLKSLTTGKYSKLPSQKVISESLYLCRLLYNTCEGFYVLQDYKLHIVIMEAWKKACLESESTATPVPTDTDSDDSFSSESGPNWELILQDNLLSVASCAKGVLLLEQLGLLYQCAAYMNSRVSKELQVSKYEKFGYGSMISVFAATAAGVQALQSTGFVQFQLVDTWSALECPISDTPPIRPKCWPTEVIDRSCQKQLVRLSTLLYAFPAVYELLANEELANKETYSFREIPQTLADFMDRLIILNSPSKIHSLFNYEESHGFGLRVLNGLVCSLDTCLLLQTQYQFQELFLKAQADSALTAGDDNSIMIDMLSVERNHILVRSYLIGGSTERILPAQVLQQDSAKPYPFPLFSKFPVPASYIPEIRKWNHTNQDNDLMKKLSHSKDNNQSSLRLKELHTLVSDVLLNQPNQLQGTVVQYLLEEVTSALLDSSEGAIFPYPATIYPETAHEQGTLSPLQVMGSKMVIRYGETLGLLSENGDYFDGLRQLLQLTSAHLSHQQQTIRKKPIDNQPSILYCLCQDNTSFCLNRQFTN</sequence>
<gene>
    <name evidence="3" type="ORF">SPHA_51748</name>
</gene>
<evidence type="ECO:0000313" key="3">
    <source>
        <dbReference type="EMBL" id="CAE1296996.1"/>
    </source>
</evidence>
<dbReference type="InterPro" id="IPR055392">
    <property type="entry name" value="BROMI_C"/>
</dbReference>
<reference evidence="3" key="1">
    <citation type="submission" date="2021-01" db="EMBL/GenBank/DDBJ databases">
        <authorList>
            <person name="Li R."/>
            <person name="Bekaert M."/>
        </authorList>
    </citation>
    <scope>NUCLEOTIDE SEQUENCE</scope>
    <source>
        <strain evidence="3">Farmed</strain>
    </source>
</reference>
<dbReference type="Proteomes" id="UP000597762">
    <property type="component" value="Unassembled WGS sequence"/>
</dbReference>
<dbReference type="Pfam" id="PF23440">
    <property type="entry name" value="BROMI_C"/>
    <property type="match status" value="1"/>
</dbReference>
<accession>A0A812DF22</accession>